<feature type="domain" description="HTH gntR-type" evidence="4">
    <location>
        <begin position="20"/>
        <end position="88"/>
    </location>
</feature>
<evidence type="ECO:0000259" key="4">
    <source>
        <dbReference type="PROSITE" id="PS50949"/>
    </source>
</evidence>
<dbReference type="PROSITE" id="PS50949">
    <property type="entry name" value="HTH_GNTR"/>
    <property type="match status" value="1"/>
</dbReference>
<dbReference type="InterPro" id="IPR050679">
    <property type="entry name" value="Bact_HTH_transcr_reg"/>
</dbReference>
<proteinExistence type="predicted"/>
<reference evidence="5 6" key="1">
    <citation type="submission" date="2017-11" db="EMBL/GenBank/DDBJ databases">
        <title>Reclassification of Bisgaard taxon 5 as Caviibacterium pharyngocola gen. nov., sp. nov.</title>
        <authorList>
            <person name="Christensen H."/>
        </authorList>
    </citation>
    <scope>NUCLEOTIDE SEQUENCE [LARGE SCALE GENOMIC DNA]</scope>
    <source>
        <strain evidence="5 6">7_3</strain>
    </source>
</reference>
<dbReference type="GO" id="GO:0003677">
    <property type="term" value="F:DNA binding"/>
    <property type="evidence" value="ECO:0007669"/>
    <property type="project" value="UniProtKB-KW"/>
</dbReference>
<dbReference type="SMART" id="SM00866">
    <property type="entry name" value="UTRA"/>
    <property type="match status" value="1"/>
</dbReference>
<dbReference type="PRINTS" id="PR00035">
    <property type="entry name" value="HTHGNTR"/>
</dbReference>
<dbReference type="InterPro" id="IPR028978">
    <property type="entry name" value="Chorismate_lyase_/UTRA_dom_sf"/>
</dbReference>
<keyword evidence="2" id="KW-0238">DNA-binding</keyword>
<dbReference type="SMART" id="SM00345">
    <property type="entry name" value="HTH_GNTR"/>
    <property type="match status" value="1"/>
</dbReference>
<dbReference type="OrthoDB" id="6504920at2"/>
<dbReference type="GO" id="GO:0003700">
    <property type="term" value="F:DNA-binding transcription factor activity"/>
    <property type="evidence" value="ECO:0007669"/>
    <property type="project" value="InterPro"/>
</dbReference>
<gene>
    <name evidence="5" type="ORF">CVP04_08335</name>
</gene>
<keyword evidence="6" id="KW-1185">Reference proteome</keyword>
<dbReference type="Proteomes" id="UP000230282">
    <property type="component" value="Unassembled WGS sequence"/>
</dbReference>
<dbReference type="Gene3D" id="3.40.1410.10">
    <property type="entry name" value="Chorismate lyase-like"/>
    <property type="match status" value="1"/>
</dbReference>
<dbReference type="SUPFAM" id="SSF64288">
    <property type="entry name" value="Chorismate lyase-like"/>
    <property type="match status" value="1"/>
</dbReference>
<evidence type="ECO:0000256" key="1">
    <source>
        <dbReference type="ARBA" id="ARBA00023015"/>
    </source>
</evidence>
<evidence type="ECO:0000313" key="6">
    <source>
        <dbReference type="Proteomes" id="UP000230282"/>
    </source>
</evidence>
<dbReference type="GO" id="GO:0045892">
    <property type="term" value="P:negative regulation of DNA-templated transcription"/>
    <property type="evidence" value="ECO:0007669"/>
    <property type="project" value="TreeGrafter"/>
</dbReference>
<dbReference type="InterPro" id="IPR036388">
    <property type="entry name" value="WH-like_DNA-bd_sf"/>
</dbReference>
<dbReference type="Gene3D" id="1.10.10.10">
    <property type="entry name" value="Winged helix-like DNA-binding domain superfamily/Winged helix DNA-binding domain"/>
    <property type="match status" value="1"/>
</dbReference>
<sequence length="269" mass="30943">MTDIFQHFKDNFILNYTSDVPLYKQIENYIVAQIRLGTFKEGDKMISENEICQLFDISRTTVRQAMNGLFEKGVIVRIRGKGTFVAKEKIQFNINNLFHFTPSIMALGLEPSSIIVGCEVITPSEEIAEKLKLLDETQKVFKLTRVRKADDVPVSLDTVYMPYYLCQGIEKMNFEHRSLFNVQEKIYQLTPKYANANIEAILIDDRITADLLEYPQNSAGFHISLTYYLEDGSIMEYTDSITRADKCSFKLTINNGKKEDLSFSKSFNL</sequence>
<name>A0A2M8RUS1_9PAST</name>
<comment type="caution">
    <text evidence="5">The sequence shown here is derived from an EMBL/GenBank/DDBJ whole genome shotgun (WGS) entry which is preliminary data.</text>
</comment>
<dbReference type="AlphaFoldDB" id="A0A2M8RUS1"/>
<dbReference type="PANTHER" id="PTHR44846">
    <property type="entry name" value="MANNOSYL-D-GLYCERATE TRANSPORT/METABOLISM SYSTEM REPRESSOR MNGR-RELATED"/>
    <property type="match status" value="1"/>
</dbReference>
<dbReference type="Pfam" id="PF07702">
    <property type="entry name" value="UTRA"/>
    <property type="match status" value="1"/>
</dbReference>
<evidence type="ECO:0000256" key="3">
    <source>
        <dbReference type="ARBA" id="ARBA00023163"/>
    </source>
</evidence>
<dbReference type="Pfam" id="PF00392">
    <property type="entry name" value="GntR"/>
    <property type="match status" value="1"/>
</dbReference>
<accession>A0A2M8RUS1</accession>
<dbReference type="InterPro" id="IPR036390">
    <property type="entry name" value="WH_DNA-bd_sf"/>
</dbReference>
<dbReference type="PANTHER" id="PTHR44846:SF1">
    <property type="entry name" value="MANNOSYL-D-GLYCERATE TRANSPORT_METABOLISM SYSTEM REPRESSOR MNGR-RELATED"/>
    <property type="match status" value="1"/>
</dbReference>
<protein>
    <submittedName>
        <fullName evidence="5">GntR family transcriptional regulator</fullName>
    </submittedName>
</protein>
<evidence type="ECO:0000313" key="5">
    <source>
        <dbReference type="EMBL" id="PJG82615.1"/>
    </source>
</evidence>
<evidence type="ECO:0000256" key="2">
    <source>
        <dbReference type="ARBA" id="ARBA00023125"/>
    </source>
</evidence>
<dbReference type="InterPro" id="IPR011663">
    <property type="entry name" value="UTRA"/>
</dbReference>
<dbReference type="InterPro" id="IPR000524">
    <property type="entry name" value="Tscrpt_reg_HTH_GntR"/>
</dbReference>
<organism evidence="5 6">
    <name type="scientific">Caviibacterium pharyngocola</name>
    <dbReference type="NCBI Taxonomy" id="28159"/>
    <lineage>
        <taxon>Bacteria</taxon>
        <taxon>Pseudomonadati</taxon>
        <taxon>Pseudomonadota</taxon>
        <taxon>Gammaproteobacteria</taxon>
        <taxon>Pasteurellales</taxon>
        <taxon>Pasteurellaceae</taxon>
        <taxon>Caviibacterium</taxon>
    </lineage>
</organism>
<dbReference type="EMBL" id="PHGZ01000018">
    <property type="protein sequence ID" value="PJG82615.1"/>
    <property type="molecule type" value="Genomic_DNA"/>
</dbReference>
<dbReference type="SUPFAM" id="SSF46785">
    <property type="entry name" value="Winged helix' DNA-binding domain"/>
    <property type="match status" value="1"/>
</dbReference>
<keyword evidence="3" id="KW-0804">Transcription</keyword>
<dbReference type="CDD" id="cd07377">
    <property type="entry name" value="WHTH_GntR"/>
    <property type="match status" value="1"/>
</dbReference>
<keyword evidence="1" id="KW-0805">Transcription regulation</keyword>
<dbReference type="RefSeq" id="WP_100297052.1">
    <property type="nucleotide sequence ID" value="NZ_PHGZ01000018.1"/>
</dbReference>